<dbReference type="EMBL" id="JBHSXH010000015">
    <property type="protein sequence ID" value="MFC6825639.1"/>
    <property type="molecule type" value="Genomic_DNA"/>
</dbReference>
<dbReference type="RefSeq" id="WP_379696055.1">
    <property type="nucleotide sequence ID" value="NZ_JBHSXH010000015.1"/>
</dbReference>
<feature type="region of interest" description="Disordered" evidence="1">
    <location>
        <begin position="57"/>
        <end position="78"/>
    </location>
</feature>
<dbReference type="Proteomes" id="UP001596408">
    <property type="component" value="Unassembled WGS sequence"/>
</dbReference>
<gene>
    <name evidence="2" type="ORF">ACFQEV_11650</name>
</gene>
<organism evidence="2 3">
    <name type="scientific">Halopelagius fulvigenes</name>
    <dbReference type="NCBI Taxonomy" id="1198324"/>
    <lineage>
        <taxon>Archaea</taxon>
        <taxon>Methanobacteriati</taxon>
        <taxon>Methanobacteriota</taxon>
        <taxon>Stenosarchaea group</taxon>
        <taxon>Halobacteria</taxon>
        <taxon>Halobacteriales</taxon>
        <taxon>Haloferacaceae</taxon>
    </lineage>
</organism>
<evidence type="ECO:0000313" key="3">
    <source>
        <dbReference type="Proteomes" id="UP001596408"/>
    </source>
</evidence>
<comment type="caution">
    <text evidence="2">The sequence shown here is derived from an EMBL/GenBank/DDBJ whole genome shotgun (WGS) entry which is preliminary data.</text>
</comment>
<accession>A0ABD5TYQ0</accession>
<reference evidence="2 3" key="1">
    <citation type="journal article" date="2019" name="Int. J. Syst. Evol. Microbiol.">
        <title>The Global Catalogue of Microorganisms (GCM) 10K type strain sequencing project: providing services to taxonomists for standard genome sequencing and annotation.</title>
        <authorList>
            <consortium name="The Broad Institute Genomics Platform"/>
            <consortium name="The Broad Institute Genome Sequencing Center for Infectious Disease"/>
            <person name="Wu L."/>
            <person name="Ma J."/>
        </authorList>
    </citation>
    <scope>NUCLEOTIDE SEQUENCE [LARGE SCALE GENOMIC DNA]</scope>
    <source>
        <strain evidence="2 3">YIM 94188</strain>
    </source>
</reference>
<evidence type="ECO:0000313" key="2">
    <source>
        <dbReference type="EMBL" id="MFC6825639.1"/>
    </source>
</evidence>
<name>A0ABD5TYQ0_9EURY</name>
<protein>
    <submittedName>
        <fullName evidence="2">Uncharacterized protein</fullName>
    </submittedName>
</protein>
<evidence type="ECO:0000256" key="1">
    <source>
        <dbReference type="SAM" id="MobiDB-lite"/>
    </source>
</evidence>
<keyword evidence="3" id="KW-1185">Reference proteome</keyword>
<dbReference type="AlphaFoldDB" id="A0ABD5TYQ0"/>
<proteinExistence type="predicted"/>
<sequence length="78" mass="8484">MSATKRSDDAWVGHGGPDRWCDLLRPQDGDDDCWRLVETGPGASDEAWLATTVAEVPADWGNPDPELPPKRQGGIPDE</sequence>